<organism evidence="1 2">
    <name type="scientific">Linum tenue</name>
    <dbReference type="NCBI Taxonomy" id="586396"/>
    <lineage>
        <taxon>Eukaryota</taxon>
        <taxon>Viridiplantae</taxon>
        <taxon>Streptophyta</taxon>
        <taxon>Embryophyta</taxon>
        <taxon>Tracheophyta</taxon>
        <taxon>Spermatophyta</taxon>
        <taxon>Magnoliopsida</taxon>
        <taxon>eudicotyledons</taxon>
        <taxon>Gunneridae</taxon>
        <taxon>Pentapetalae</taxon>
        <taxon>rosids</taxon>
        <taxon>fabids</taxon>
        <taxon>Malpighiales</taxon>
        <taxon>Linaceae</taxon>
        <taxon>Linum</taxon>
    </lineage>
</organism>
<feature type="non-terminal residue" evidence="1">
    <location>
        <position position="1"/>
    </location>
</feature>
<accession>A0AAV0S129</accession>
<dbReference type="Pfam" id="PF04949">
    <property type="entry name" value="Transcrip_act"/>
    <property type="match status" value="1"/>
</dbReference>
<keyword evidence="2" id="KW-1185">Reference proteome</keyword>
<reference evidence="1" key="1">
    <citation type="submission" date="2022-08" db="EMBL/GenBank/DDBJ databases">
        <authorList>
            <person name="Gutierrez-Valencia J."/>
        </authorList>
    </citation>
    <scope>NUCLEOTIDE SEQUENCE</scope>
</reference>
<name>A0AAV0S129_9ROSI</name>
<comment type="caution">
    <text evidence="1">The sequence shown here is derived from an EMBL/GenBank/DDBJ whole genome shotgun (WGS) entry which is preliminary data.</text>
</comment>
<dbReference type="AlphaFoldDB" id="A0AAV0S129"/>
<proteinExistence type="predicted"/>
<dbReference type="InterPro" id="IPR007033">
    <property type="entry name" value="GORAB"/>
</dbReference>
<evidence type="ECO:0000313" key="1">
    <source>
        <dbReference type="EMBL" id="CAI0625663.1"/>
    </source>
</evidence>
<protein>
    <submittedName>
        <fullName evidence="1">Uncharacterized protein</fullName>
    </submittedName>
</protein>
<evidence type="ECO:0000313" key="2">
    <source>
        <dbReference type="Proteomes" id="UP001154282"/>
    </source>
</evidence>
<sequence>NLATEKNKKWHYLFSQTQILFVPKKKSHPFFPRPPSPGPGRFAFIHSSPNHPLLATPPSSPSPCLSLPHMPFRRTHKLLLNCLSPNVQPSHTNPNFPVLGAPQPPPCTIGNRRDFASILSSYGEMCFWPGRCVRSHQSPSFGCLGLFHSRPFLISGLPRFRFYSSSFRSFGRSDLDFTHTFGVDISALGEMREKECMDALQAFNDKNKEKVKLVTKLMGVNHCHHYKKRSYMLLSVMKSH</sequence>
<dbReference type="Proteomes" id="UP001154282">
    <property type="component" value="Unassembled WGS sequence"/>
</dbReference>
<dbReference type="EMBL" id="CAMGYJ010000011">
    <property type="protein sequence ID" value="CAI0625663.1"/>
    <property type="molecule type" value="Genomic_DNA"/>
</dbReference>
<gene>
    <name evidence="1" type="ORF">LITE_LOCUS50530</name>
</gene>